<evidence type="ECO:0000313" key="2">
    <source>
        <dbReference type="Proteomes" id="UP000265520"/>
    </source>
</evidence>
<dbReference type="EMBL" id="LXQA010088505">
    <property type="protein sequence ID" value="MCI13511.1"/>
    <property type="molecule type" value="Genomic_DNA"/>
</dbReference>
<dbReference type="Proteomes" id="UP000265520">
    <property type="component" value="Unassembled WGS sequence"/>
</dbReference>
<feature type="non-terminal residue" evidence="1">
    <location>
        <position position="134"/>
    </location>
</feature>
<name>A0A392PN42_9FABA</name>
<sequence>MDDLDTSVASTSFTVQLGRTEVENKDAYMRYWDFEKWMRKECLICSVSRAMKFGKKRCNQLLLMCDLCHHVYFFRGSPCPSCHRTFSTSQGNSGSYESFAHSEGKMNIDTHLSHDSSSSPMRMRLLKILLSVVE</sequence>
<keyword evidence="2" id="KW-1185">Reference proteome</keyword>
<evidence type="ECO:0000313" key="1">
    <source>
        <dbReference type="EMBL" id="MCI13511.1"/>
    </source>
</evidence>
<dbReference type="PANTHER" id="PTHR36968:SF5">
    <property type="entry name" value="HOMEOBOX-DDT DOMAIN PROTEIN RLT2"/>
    <property type="match status" value="1"/>
</dbReference>
<dbReference type="InterPro" id="IPR044977">
    <property type="entry name" value="RLT1-3"/>
</dbReference>
<protein>
    <submittedName>
        <fullName evidence="1">Uncharacterized protein</fullName>
    </submittedName>
</protein>
<dbReference type="AlphaFoldDB" id="A0A392PN42"/>
<dbReference type="GO" id="GO:0006357">
    <property type="term" value="P:regulation of transcription by RNA polymerase II"/>
    <property type="evidence" value="ECO:0007669"/>
    <property type="project" value="InterPro"/>
</dbReference>
<reference evidence="1 2" key="1">
    <citation type="journal article" date="2018" name="Front. Plant Sci.">
        <title>Red Clover (Trifolium pratense) and Zigzag Clover (T. medium) - A Picture of Genomic Similarities and Differences.</title>
        <authorList>
            <person name="Dluhosova J."/>
            <person name="Istvanek J."/>
            <person name="Nedelnik J."/>
            <person name="Repkova J."/>
        </authorList>
    </citation>
    <scope>NUCLEOTIDE SEQUENCE [LARGE SCALE GENOMIC DNA]</scope>
    <source>
        <strain evidence="2">cv. 10/8</strain>
        <tissue evidence="1">Leaf</tissue>
    </source>
</reference>
<dbReference type="PANTHER" id="PTHR36968">
    <property type="entry name" value="HOMEOBOX-DDT DOMAIN PROTEIN RLT2"/>
    <property type="match status" value="1"/>
</dbReference>
<proteinExistence type="predicted"/>
<comment type="caution">
    <text evidence="1">The sequence shown here is derived from an EMBL/GenBank/DDBJ whole genome shotgun (WGS) entry which is preliminary data.</text>
</comment>
<organism evidence="1 2">
    <name type="scientific">Trifolium medium</name>
    <dbReference type="NCBI Taxonomy" id="97028"/>
    <lineage>
        <taxon>Eukaryota</taxon>
        <taxon>Viridiplantae</taxon>
        <taxon>Streptophyta</taxon>
        <taxon>Embryophyta</taxon>
        <taxon>Tracheophyta</taxon>
        <taxon>Spermatophyta</taxon>
        <taxon>Magnoliopsida</taxon>
        <taxon>eudicotyledons</taxon>
        <taxon>Gunneridae</taxon>
        <taxon>Pentapetalae</taxon>
        <taxon>rosids</taxon>
        <taxon>fabids</taxon>
        <taxon>Fabales</taxon>
        <taxon>Fabaceae</taxon>
        <taxon>Papilionoideae</taxon>
        <taxon>50 kb inversion clade</taxon>
        <taxon>NPAAA clade</taxon>
        <taxon>Hologalegina</taxon>
        <taxon>IRL clade</taxon>
        <taxon>Trifolieae</taxon>
        <taxon>Trifolium</taxon>
    </lineage>
</organism>
<accession>A0A392PN42</accession>